<dbReference type="PANTHER" id="PTHR39614:SF2">
    <property type="entry name" value="INTEGRAL MEMBRANE PROTEIN"/>
    <property type="match status" value="1"/>
</dbReference>
<dbReference type="AlphaFoldDB" id="A0A5N5X8L9"/>
<proteinExistence type="predicted"/>
<feature type="transmembrane region" description="Helical" evidence="1">
    <location>
        <begin position="60"/>
        <end position="82"/>
    </location>
</feature>
<feature type="transmembrane region" description="Helical" evidence="1">
    <location>
        <begin position="24"/>
        <end position="48"/>
    </location>
</feature>
<evidence type="ECO:0000313" key="3">
    <source>
        <dbReference type="EMBL" id="KAB8077108.1"/>
    </source>
</evidence>
<gene>
    <name evidence="3" type="ORF">BDV29DRAFT_168748</name>
</gene>
<evidence type="ECO:0000313" key="4">
    <source>
        <dbReference type="Proteomes" id="UP000326565"/>
    </source>
</evidence>
<feature type="transmembrane region" description="Helical" evidence="1">
    <location>
        <begin position="246"/>
        <end position="267"/>
    </location>
</feature>
<dbReference type="Proteomes" id="UP000326565">
    <property type="component" value="Unassembled WGS sequence"/>
</dbReference>
<feature type="domain" description="Rhodopsin" evidence="2">
    <location>
        <begin position="45"/>
        <end position="248"/>
    </location>
</feature>
<keyword evidence="1" id="KW-1133">Transmembrane helix</keyword>
<keyword evidence="1" id="KW-0472">Membrane</keyword>
<organism evidence="3 4">
    <name type="scientific">Aspergillus leporis</name>
    <dbReference type="NCBI Taxonomy" id="41062"/>
    <lineage>
        <taxon>Eukaryota</taxon>
        <taxon>Fungi</taxon>
        <taxon>Dikarya</taxon>
        <taxon>Ascomycota</taxon>
        <taxon>Pezizomycotina</taxon>
        <taxon>Eurotiomycetes</taxon>
        <taxon>Eurotiomycetidae</taxon>
        <taxon>Eurotiales</taxon>
        <taxon>Aspergillaceae</taxon>
        <taxon>Aspergillus</taxon>
        <taxon>Aspergillus subgen. Circumdati</taxon>
    </lineage>
</organism>
<keyword evidence="4" id="KW-1185">Reference proteome</keyword>
<feature type="transmembrane region" description="Helical" evidence="1">
    <location>
        <begin position="137"/>
        <end position="157"/>
    </location>
</feature>
<dbReference type="OrthoDB" id="3918601at2759"/>
<feature type="transmembrane region" description="Helical" evidence="1">
    <location>
        <begin position="211"/>
        <end position="234"/>
    </location>
</feature>
<keyword evidence="1" id="KW-0812">Transmembrane</keyword>
<evidence type="ECO:0000256" key="1">
    <source>
        <dbReference type="SAM" id="Phobius"/>
    </source>
</evidence>
<dbReference type="InterPro" id="IPR049326">
    <property type="entry name" value="Rhodopsin_dom_fungi"/>
</dbReference>
<dbReference type="Pfam" id="PF20684">
    <property type="entry name" value="Fung_rhodopsin"/>
    <property type="match status" value="1"/>
</dbReference>
<name>A0A5N5X8L9_9EURO</name>
<feature type="transmembrane region" description="Helical" evidence="1">
    <location>
        <begin position="177"/>
        <end position="199"/>
    </location>
</feature>
<protein>
    <recommendedName>
        <fullName evidence="2">Rhodopsin domain-containing protein</fullName>
    </recommendedName>
</protein>
<dbReference type="EMBL" id="ML732172">
    <property type="protein sequence ID" value="KAB8077108.1"/>
    <property type="molecule type" value="Genomic_DNA"/>
</dbReference>
<sequence>MSYTTPLPSGVSRPLAEDNEHNHVGLVIIVASVCLFLILVSLGMRLYAASTRKLILRDDCLFVLTVILAVAQISVVLSQAHFGWGKSAELLDPVNLSPTKKRAYESDLLFVIVLGLSKCCTVVLYQHLSSRVFHSMTYGMLGATVIWTLTSLLLLAIRCSHDPWEDIDHRCGGLLLRWVIITALDIVVEVAIFLYPVKLIWHLQLNRAKKVIVLALLSSRVILIPFSAVHLHYVQRQIKSFNPTLFGAYATVVEELHLAFSVLLLTVHSMKLFLATYEYDGEVAYTNDNSQSQSRLRSKSRKGFVRSTAVSDSQYDHMDKPILQDSEFKIMRSVQISVTQERIELQDHASSTGTTSL</sequence>
<evidence type="ECO:0000259" key="2">
    <source>
        <dbReference type="Pfam" id="PF20684"/>
    </source>
</evidence>
<reference evidence="3 4" key="1">
    <citation type="submission" date="2019-04" db="EMBL/GenBank/DDBJ databases">
        <title>Friends and foes A comparative genomics study of 23 Aspergillus species from section Flavi.</title>
        <authorList>
            <consortium name="DOE Joint Genome Institute"/>
            <person name="Kjaerbolling I."/>
            <person name="Vesth T."/>
            <person name="Frisvad J.C."/>
            <person name="Nybo J.L."/>
            <person name="Theobald S."/>
            <person name="Kildgaard S."/>
            <person name="Isbrandt T."/>
            <person name="Kuo A."/>
            <person name="Sato A."/>
            <person name="Lyhne E.K."/>
            <person name="Kogle M.E."/>
            <person name="Wiebenga A."/>
            <person name="Kun R.S."/>
            <person name="Lubbers R.J."/>
            <person name="Makela M.R."/>
            <person name="Barry K."/>
            <person name="Chovatia M."/>
            <person name="Clum A."/>
            <person name="Daum C."/>
            <person name="Haridas S."/>
            <person name="He G."/>
            <person name="LaButti K."/>
            <person name="Lipzen A."/>
            <person name="Mondo S."/>
            <person name="Riley R."/>
            <person name="Salamov A."/>
            <person name="Simmons B.A."/>
            <person name="Magnuson J.K."/>
            <person name="Henrissat B."/>
            <person name="Mortensen U.H."/>
            <person name="Larsen T.O."/>
            <person name="Devries R.P."/>
            <person name="Grigoriev I.V."/>
            <person name="Machida M."/>
            <person name="Baker S.E."/>
            <person name="Andersen M.R."/>
        </authorList>
    </citation>
    <scope>NUCLEOTIDE SEQUENCE [LARGE SCALE GENOMIC DNA]</scope>
    <source>
        <strain evidence="3 4">CBS 151.66</strain>
    </source>
</reference>
<accession>A0A5N5X8L9</accession>
<dbReference type="PANTHER" id="PTHR39614">
    <property type="entry name" value="INTEGRAL MEMBRANE PROTEIN"/>
    <property type="match status" value="1"/>
</dbReference>